<dbReference type="Pfam" id="PF12867">
    <property type="entry name" value="DinB_2"/>
    <property type="match status" value="1"/>
</dbReference>
<evidence type="ECO:0000313" key="2">
    <source>
        <dbReference type="EMBL" id="SDF59727.1"/>
    </source>
</evidence>
<sequence>MSQDLLTTILPLLERTPAALEAQLRGLPDEWINATEGEGKWSPLVVVGHMIHAEEEDWMPRLRRILQHGTSVPFDPFDREAQFTKSAGKGMEQLLREFRTAREEGLKELRKLNLQAHHLNQCGLHPTLGETTAHQLLATWAAHDQSHLVQIHRTLARRLKPEIGPWAQFLSVMQ</sequence>
<evidence type="ECO:0000313" key="3">
    <source>
        <dbReference type="Proteomes" id="UP000182427"/>
    </source>
</evidence>
<dbReference type="OrthoDB" id="1434917at2"/>
<dbReference type="InterPro" id="IPR034660">
    <property type="entry name" value="DinB/YfiT-like"/>
</dbReference>
<name>A0A1G7MD48_9BACT</name>
<organism evidence="2 3">
    <name type="scientific">Terriglobus roseus</name>
    <dbReference type="NCBI Taxonomy" id="392734"/>
    <lineage>
        <taxon>Bacteria</taxon>
        <taxon>Pseudomonadati</taxon>
        <taxon>Acidobacteriota</taxon>
        <taxon>Terriglobia</taxon>
        <taxon>Terriglobales</taxon>
        <taxon>Acidobacteriaceae</taxon>
        <taxon>Terriglobus</taxon>
    </lineage>
</organism>
<feature type="domain" description="DinB-like" evidence="1">
    <location>
        <begin position="13"/>
        <end position="151"/>
    </location>
</feature>
<dbReference type="Gene3D" id="1.20.120.450">
    <property type="entry name" value="dinb family like domain"/>
    <property type="match status" value="1"/>
</dbReference>
<evidence type="ECO:0000259" key="1">
    <source>
        <dbReference type="Pfam" id="PF12867"/>
    </source>
</evidence>
<dbReference type="RefSeq" id="WP_083345662.1">
    <property type="nucleotide sequence ID" value="NZ_LT629690.1"/>
</dbReference>
<reference evidence="3" key="1">
    <citation type="submission" date="2016-10" db="EMBL/GenBank/DDBJ databases">
        <authorList>
            <person name="Varghese N."/>
            <person name="Submissions S."/>
        </authorList>
    </citation>
    <scope>NUCLEOTIDE SEQUENCE [LARGE SCALE GENOMIC DNA]</scope>
    <source>
        <strain evidence="3">GAS232</strain>
    </source>
</reference>
<dbReference type="InterPro" id="IPR024775">
    <property type="entry name" value="DinB-like"/>
</dbReference>
<protein>
    <submittedName>
        <fullName evidence="2">DinB superfamily protein</fullName>
    </submittedName>
</protein>
<accession>A0A1G7MD48</accession>
<dbReference type="AlphaFoldDB" id="A0A1G7MD48"/>
<gene>
    <name evidence="2" type="ORF">SAMN05444167_2773</name>
</gene>
<dbReference type="SUPFAM" id="SSF109854">
    <property type="entry name" value="DinB/YfiT-like putative metalloenzymes"/>
    <property type="match status" value="1"/>
</dbReference>
<proteinExistence type="predicted"/>
<dbReference type="Proteomes" id="UP000182427">
    <property type="component" value="Chromosome I"/>
</dbReference>
<dbReference type="EMBL" id="LT629690">
    <property type="protein sequence ID" value="SDF59727.1"/>
    <property type="molecule type" value="Genomic_DNA"/>
</dbReference>
<keyword evidence="3" id="KW-1185">Reference proteome</keyword>